<evidence type="ECO:0000313" key="2">
    <source>
        <dbReference type="EMBL" id="KIW04180.1"/>
    </source>
</evidence>
<organism evidence="2 3">
    <name type="scientific">Verruconis gallopava</name>
    <dbReference type="NCBI Taxonomy" id="253628"/>
    <lineage>
        <taxon>Eukaryota</taxon>
        <taxon>Fungi</taxon>
        <taxon>Dikarya</taxon>
        <taxon>Ascomycota</taxon>
        <taxon>Pezizomycotina</taxon>
        <taxon>Dothideomycetes</taxon>
        <taxon>Pleosporomycetidae</taxon>
        <taxon>Venturiales</taxon>
        <taxon>Sympoventuriaceae</taxon>
        <taxon>Verruconis</taxon>
    </lineage>
</organism>
<proteinExistence type="predicted"/>
<accession>A0A0D2ACE7</accession>
<feature type="compositionally biased region" description="Polar residues" evidence="1">
    <location>
        <begin position="668"/>
        <end position="679"/>
    </location>
</feature>
<protein>
    <submittedName>
        <fullName evidence="2">Uncharacterized protein</fullName>
    </submittedName>
</protein>
<feature type="compositionally biased region" description="Polar residues" evidence="1">
    <location>
        <begin position="563"/>
        <end position="586"/>
    </location>
</feature>
<feature type="compositionally biased region" description="Polar residues" evidence="1">
    <location>
        <begin position="52"/>
        <end position="74"/>
    </location>
</feature>
<evidence type="ECO:0000256" key="1">
    <source>
        <dbReference type="SAM" id="MobiDB-lite"/>
    </source>
</evidence>
<feature type="compositionally biased region" description="Low complexity" evidence="1">
    <location>
        <begin position="319"/>
        <end position="333"/>
    </location>
</feature>
<dbReference type="InParanoid" id="A0A0D2ACE7"/>
<dbReference type="AlphaFoldDB" id="A0A0D2ACE7"/>
<dbReference type="VEuPathDB" id="FungiDB:PV09_04493"/>
<feature type="region of interest" description="Disordered" evidence="1">
    <location>
        <begin position="236"/>
        <end position="280"/>
    </location>
</feature>
<feature type="compositionally biased region" description="Low complexity" evidence="1">
    <location>
        <begin position="93"/>
        <end position="104"/>
    </location>
</feature>
<dbReference type="EMBL" id="KN847541">
    <property type="protein sequence ID" value="KIW04180.1"/>
    <property type="molecule type" value="Genomic_DNA"/>
</dbReference>
<dbReference type="GeneID" id="27312466"/>
<dbReference type="STRING" id="253628.A0A0D2ACE7"/>
<feature type="compositionally biased region" description="Acidic residues" evidence="1">
    <location>
        <begin position="245"/>
        <end position="263"/>
    </location>
</feature>
<keyword evidence="3" id="KW-1185">Reference proteome</keyword>
<dbReference type="Proteomes" id="UP000053259">
    <property type="component" value="Unassembled WGS sequence"/>
</dbReference>
<dbReference type="RefSeq" id="XP_016214049.1">
    <property type="nucleotide sequence ID" value="XM_016357847.1"/>
</dbReference>
<feature type="region of interest" description="Disordered" evidence="1">
    <location>
        <begin position="29"/>
        <end position="109"/>
    </location>
</feature>
<dbReference type="PANTHER" id="PTHR42106">
    <property type="entry name" value="CHROMOSOME 10, WHOLE GENOME SHOTGUN SEQUENCE"/>
    <property type="match status" value="1"/>
</dbReference>
<dbReference type="HOGENOM" id="CLU_014533_0_0_1"/>
<evidence type="ECO:0000313" key="3">
    <source>
        <dbReference type="Proteomes" id="UP000053259"/>
    </source>
</evidence>
<feature type="region of interest" description="Disordered" evidence="1">
    <location>
        <begin position="312"/>
        <end position="353"/>
    </location>
</feature>
<gene>
    <name evidence="2" type="ORF">PV09_04493</name>
</gene>
<feature type="compositionally biased region" description="Polar residues" evidence="1">
    <location>
        <begin position="624"/>
        <end position="656"/>
    </location>
</feature>
<feature type="region of interest" description="Disordered" evidence="1">
    <location>
        <begin position="563"/>
        <end position="704"/>
    </location>
</feature>
<sequence length="704" mass="75314">MADQRAVSTASHDGMEVKSALSEMLKKSFSAVASEDSSFQAQEDALRDARISTPTKNQQSPSKARSLSDSTPKLSPSPKIKEHSRKAKDDHTIPSSISTSTPRTPRQRSEYLARGLSLQMPPRDYLGIVATGSPTSASFRAPPLSPRVEKKDIYGSPASVLPRHSRGLDFARACTNLHHSTLAEASPDSSPTITQKGMMIPNRKMSVNAMAIDPPSFGPWSAAPASERSVISSSLGSVKMLDSDSTSDSDDELEPMEPDENEDVIVNTPQILKRNNPSASTPFGNSAGAISWANAFSPGASNFQNFHRARLRNGRSRKSSSSASGHSSLASPVPASPPAGNKMNSDGYFGRDVAMRGPASRRESLSLHTHDLHISSGNDSGDEATKPPPTTPGVVRRAVTRRGNLLPKTRAFGRIRAELLEETMPVDAEVKREAEVIRQVRESDAPDVQRNDTLTANSSPTLQAVDSLADALQGIPEENQTSLESKPAKGLFGTFSRQSNSRRDVQELWNSLDRTHRTPPPPSFFPRLSSSTTMSDDVSMDSPVISTPTGSVFPWAVPSKEAATNSVATPRASTPQAQTTGTTNAINAPLTAAEGIRKANKRRRDDDLDIASMKRRAVSPGVSVGNSPILSQSPSQRSDVWGQSSKTTRQESNGSATNGGGSLHEKSSSNGSMSVTQTPLLGPKRVGLQGMTDMQGMTEKMSIE</sequence>
<dbReference type="PANTHER" id="PTHR42106:SF1">
    <property type="match status" value="1"/>
</dbReference>
<feature type="region of interest" description="Disordered" evidence="1">
    <location>
        <begin position="371"/>
        <end position="395"/>
    </location>
</feature>
<dbReference type="OrthoDB" id="340550at2759"/>
<feature type="compositionally biased region" description="Low complexity" evidence="1">
    <location>
        <begin position="525"/>
        <end position="536"/>
    </location>
</feature>
<feature type="region of interest" description="Disordered" evidence="1">
    <location>
        <begin position="513"/>
        <end position="536"/>
    </location>
</feature>
<reference evidence="2 3" key="1">
    <citation type="submission" date="2015-01" db="EMBL/GenBank/DDBJ databases">
        <title>The Genome Sequence of Ochroconis gallopava CBS43764.</title>
        <authorList>
            <consortium name="The Broad Institute Genomics Platform"/>
            <person name="Cuomo C."/>
            <person name="de Hoog S."/>
            <person name="Gorbushina A."/>
            <person name="Stielow B."/>
            <person name="Teixiera M."/>
            <person name="Abouelleil A."/>
            <person name="Chapman S.B."/>
            <person name="Priest M."/>
            <person name="Young S.K."/>
            <person name="Wortman J."/>
            <person name="Nusbaum C."/>
            <person name="Birren B."/>
        </authorList>
    </citation>
    <scope>NUCLEOTIDE SEQUENCE [LARGE SCALE GENOMIC DNA]</scope>
    <source>
        <strain evidence="2 3">CBS 43764</strain>
    </source>
</reference>
<name>A0A0D2ACE7_9PEZI</name>
<feature type="compositionally biased region" description="Polar residues" evidence="1">
    <location>
        <begin position="267"/>
        <end position="280"/>
    </location>
</feature>